<protein>
    <submittedName>
        <fullName evidence="2">Uncharacterized protein</fullName>
    </submittedName>
</protein>
<dbReference type="AlphaFoldDB" id="A0A7J9G4B6"/>
<evidence type="ECO:0000313" key="3">
    <source>
        <dbReference type="Proteomes" id="UP000593560"/>
    </source>
</evidence>
<dbReference type="OrthoDB" id="10343432at2759"/>
<feature type="transmembrane region" description="Helical" evidence="1">
    <location>
        <begin position="20"/>
        <end position="40"/>
    </location>
</feature>
<reference evidence="2 3" key="1">
    <citation type="journal article" date="2019" name="Genome Biol. Evol.">
        <title>Insights into the evolution of the New World diploid cottons (Gossypium, subgenus Houzingenia) based on genome sequencing.</title>
        <authorList>
            <person name="Grover C.E."/>
            <person name="Arick M.A. 2nd"/>
            <person name="Thrash A."/>
            <person name="Conover J.L."/>
            <person name="Sanders W.S."/>
            <person name="Peterson D.G."/>
            <person name="Frelichowski J.E."/>
            <person name="Scheffler J.A."/>
            <person name="Scheffler B.E."/>
            <person name="Wendel J.F."/>
        </authorList>
    </citation>
    <scope>NUCLEOTIDE SEQUENCE [LARGE SCALE GENOMIC DNA]</scope>
    <source>
        <strain evidence="2">0</strain>
        <tissue evidence="2">Leaf</tissue>
    </source>
</reference>
<keyword evidence="1" id="KW-0472">Membrane</keyword>
<sequence>MLVDLNPLTNYPKLEASISTVPSPSLWAFIFIWFTSIFSLPAPPTMITLLPPSTMVNAVVDCRCPMMGVSFFTYRFCHLLQLEHFQLKLSIGNPVL</sequence>
<name>A0A7J9G4B6_9ROSI</name>
<keyword evidence="1" id="KW-0812">Transmembrane</keyword>
<feature type="non-terminal residue" evidence="2">
    <location>
        <position position="96"/>
    </location>
</feature>
<keyword evidence="3" id="KW-1185">Reference proteome</keyword>
<evidence type="ECO:0000313" key="2">
    <source>
        <dbReference type="EMBL" id="MBA0791974.1"/>
    </source>
</evidence>
<organism evidence="2 3">
    <name type="scientific">Gossypium harknessii</name>
    <dbReference type="NCBI Taxonomy" id="34285"/>
    <lineage>
        <taxon>Eukaryota</taxon>
        <taxon>Viridiplantae</taxon>
        <taxon>Streptophyta</taxon>
        <taxon>Embryophyta</taxon>
        <taxon>Tracheophyta</taxon>
        <taxon>Spermatophyta</taxon>
        <taxon>Magnoliopsida</taxon>
        <taxon>eudicotyledons</taxon>
        <taxon>Gunneridae</taxon>
        <taxon>Pentapetalae</taxon>
        <taxon>rosids</taxon>
        <taxon>malvids</taxon>
        <taxon>Malvales</taxon>
        <taxon>Malvaceae</taxon>
        <taxon>Malvoideae</taxon>
        <taxon>Gossypium</taxon>
    </lineage>
</organism>
<accession>A0A7J9G4B6</accession>
<evidence type="ECO:0000256" key="1">
    <source>
        <dbReference type="SAM" id="Phobius"/>
    </source>
</evidence>
<keyword evidence="1" id="KW-1133">Transmembrane helix</keyword>
<proteinExistence type="predicted"/>
<comment type="caution">
    <text evidence="2">The sequence shown here is derived from an EMBL/GenBank/DDBJ whole genome shotgun (WGS) entry which is preliminary data.</text>
</comment>
<gene>
    <name evidence="2" type="ORF">Gohar_016512</name>
</gene>
<dbReference type="Proteomes" id="UP000593560">
    <property type="component" value="Unassembled WGS sequence"/>
</dbReference>
<dbReference type="EMBL" id="JABFAD010000002">
    <property type="protein sequence ID" value="MBA0791974.1"/>
    <property type="molecule type" value="Genomic_DNA"/>
</dbReference>